<evidence type="ECO:0000313" key="2">
    <source>
        <dbReference type="EMBL" id="CAF4367312.1"/>
    </source>
</evidence>
<dbReference type="EMBL" id="CAJOAY010023583">
    <property type="protein sequence ID" value="CAF4367312.1"/>
    <property type="molecule type" value="Genomic_DNA"/>
</dbReference>
<dbReference type="AlphaFoldDB" id="A0A820M624"/>
<accession>A0A820M624</accession>
<evidence type="ECO:0000256" key="1">
    <source>
        <dbReference type="SAM" id="MobiDB-lite"/>
    </source>
</evidence>
<feature type="region of interest" description="Disordered" evidence="1">
    <location>
        <begin position="117"/>
        <end position="142"/>
    </location>
</feature>
<organism evidence="2 3">
    <name type="scientific">Adineta steineri</name>
    <dbReference type="NCBI Taxonomy" id="433720"/>
    <lineage>
        <taxon>Eukaryota</taxon>
        <taxon>Metazoa</taxon>
        <taxon>Spiralia</taxon>
        <taxon>Gnathifera</taxon>
        <taxon>Rotifera</taxon>
        <taxon>Eurotatoria</taxon>
        <taxon>Bdelloidea</taxon>
        <taxon>Adinetida</taxon>
        <taxon>Adinetidae</taxon>
        <taxon>Adineta</taxon>
    </lineage>
</organism>
<gene>
    <name evidence="2" type="ORF">OKA104_LOCUS49649</name>
</gene>
<dbReference type="Proteomes" id="UP000663881">
    <property type="component" value="Unassembled WGS sequence"/>
</dbReference>
<protein>
    <submittedName>
        <fullName evidence="2">Uncharacterized protein</fullName>
    </submittedName>
</protein>
<evidence type="ECO:0000313" key="3">
    <source>
        <dbReference type="Proteomes" id="UP000663881"/>
    </source>
</evidence>
<feature type="non-terminal residue" evidence="2">
    <location>
        <position position="142"/>
    </location>
</feature>
<sequence length="142" mass="16041">VSSIVLLNPTLRYRLKLTTFDFNNVIVNSSILYLGARKIEDIGDYDGNVSVQKKFVCKEFNFGLQERLTGTVMPIEENDFKTEPINGNNSHIKCVSSSDLQRYVFGDLYAIIEQDSSAEPTPSKRLKSTSTTEENDEVRLIP</sequence>
<comment type="caution">
    <text evidence="2">The sequence shown here is derived from an EMBL/GenBank/DDBJ whole genome shotgun (WGS) entry which is preliminary data.</text>
</comment>
<reference evidence="2" key="1">
    <citation type="submission" date="2021-02" db="EMBL/GenBank/DDBJ databases">
        <authorList>
            <person name="Nowell W R."/>
        </authorList>
    </citation>
    <scope>NUCLEOTIDE SEQUENCE</scope>
</reference>
<proteinExistence type="predicted"/>
<name>A0A820M624_9BILA</name>